<reference evidence="1" key="1">
    <citation type="submission" date="2018-05" db="EMBL/GenBank/DDBJ databases">
        <authorList>
            <person name="Lanie J.A."/>
            <person name="Ng W.-L."/>
            <person name="Kazmierczak K.M."/>
            <person name="Andrzejewski T.M."/>
            <person name="Davidsen T.M."/>
            <person name="Wayne K.J."/>
            <person name="Tettelin H."/>
            <person name="Glass J.I."/>
            <person name="Rusch D."/>
            <person name="Podicherti R."/>
            <person name="Tsui H.-C.T."/>
            <person name="Winkler M.E."/>
        </authorList>
    </citation>
    <scope>NUCLEOTIDE SEQUENCE</scope>
</reference>
<feature type="non-terminal residue" evidence="1">
    <location>
        <position position="36"/>
    </location>
</feature>
<evidence type="ECO:0000313" key="1">
    <source>
        <dbReference type="EMBL" id="SVA62670.1"/>
    </source>
</evidence>
<proteinExistence type="predicted"/>
<dbReference type="AlphaFoldDB" id="A0A381XDI0"/>
<sequence length="36" mass="4028">VAGVSAKETPQLDIIDTNLSLFQWPFRRLPLDDTGL</sequence>
<gene>
    <name evidence="1" type="ORF">METZ01_LOCUS115524</name>
</gene>
<feature type="non-terminal residue" evidence="1">
    <location>
        <position position="1"/>
    </location>
</feature>
<dbReference type="EMBL" id="UINC01014746">
    <property type="protein sequence ID" value="SVA62670.1"/>
    <property type="molecule type" value="Genomic_DNA"/>
</dbReference>
<organism evidence="1">
    <name type="scientific">marine metagenome</name>
    <dbReference type="NCBI Taxonomy" id="408172"/>
    <lineage>
        <taxon>unclassified sequences</taxon>
        <taxon>metagenomes</taxon>
        <taxon>ecological metagenomes</taxon>
    </lineage>
</organism>
<name>A0A381XDI0_9ZZZZ</name>
<protein>
    <submittedName>
        <fullName evidence="1">Uncharacterized protein</fullName>
    </submittedName>
</protein>
<accession>A0A381XDI0</accession>